<accession>A0A8D9BE17</accession>
<sequence length="157" mass="19035">MKRKGSLRKLEVKDRKMLRKILGPIKENNEFRRRHNNELYYQSEDIITSMRKRRLMFSGHLERMNQERLTHRLHTAISSRKSYSKWSQQVKKDLQEGLISSDDVQNRERFREQVKASNFQPLTTPTLRPASKWSQERKEAHSTKMKTYWQRKKNTTT</sequence>
<organism evidence="2">
    <name type="scientific">Cacopsylla melanoneura</name>
    <dbReference type="NCBI Taxonomy" id="428564"/>
    <lineage>
        <taxon>Eukaryota</taxon>
        <taxon>Metazoa</taxon>
        <taxon>Ecdysozoa</taxon>
        <taxon>Arthropoda</taxon>
        <taxon>Hexapoda</taxon>
        <taxon>Insecta</taxon>
        <taxon>Pterygota</taxon>
        <taxon>Neoptera</taxon>
        <taxon>Paraneoptera</taxon>
        <taxon>Hemiptera</taxon>
        <taxon>Sternorrhyncha</taxon>
        <taxon>Psylloidea</taxon>
        <taxon>Psyllidae</taxon>
        <taxon>Psyllinae</taxon>
        <taxon>Cacopsylla</taxon>
    </lineage>
</organism>
<evidence type="ECO:0000313" key="2">
    <source>
        <dbReference type="EMBL" id="CAG6783499.1"/>
    </source>
</evidence>
<dbReference type="AlphaFoldDB" id="A0A8D9BE17"/>
<evidence type="ECO:0000256" key="1">
    <source>
        <dbReference type="SAM" id="MobiDB-lite"/>
    </source>
</evidence>
<name>A0A8D9BE17_9HEMI</name>
<feature type="compositionally biased region" description="Polar residues" evidence="1">
    <location>
        <begin position="115"/>
        <end position="126"/>
    </location>
</feature>
<proteinExistence type="predicted"/>
<dbReference type="EMBL" id="HBUF01632836">
    <property type="protein sequence ID" value="CAG6783499.1"/>
    <property type="molecule type" value="Transcribed_RNA"/>
</dbReference>
<reference evidence="2" key="1">
    <citation type="submission" date="2021-05" db="EMBL/GenBank/DDBJ databases">
        <authorList>
            <person name="Alioto T."/>
            <person name="Alioto T."/>
            <person name="Gomez Garrido J."/>
        </authorList>
    </citation>
    <scope>NUCLEOTIDE SEQUENCE</scope>
</reference>
<feature type="region of interest" description="Disordered" evidence="1">
    <location>
        <begin position="114"/>
        <end position="157"/>
    </location>
</feature>
<protein>
    <submittedName>
        <fullName evidence="2">Uncharacterized protein</fullName>
    </submittedName>
</protein>